<dbReference type="SUPFAM" id="SSF140478">
    <property type="entry name" value="LemA-like"/>
    <property type="match status" value="1"/>
</dbReference>
<name>A0A212T5I6_9MICO</name>
<gene>
    <name evidence="9" type="ORF">SAMN05445756_0449</name>
</gene>
<proteinExistence type="inferred from homology"/>
<feature type="region of interest" description="Disordered" evidence="7">
    <location>
        <begin position="86"/>
        <end position="151"/>
    </location>
</feature>
<comment type="similarity">
    <text evidence="2">Belongs to the LemA family.</text>
</comment>
<evidence type="ECO:0000256" key="8">
    <source>
        <dbReference type="SAM" id="Phobius"/>
    </source>
</evidence>
<keyword evidence="10" id="KW-1185">Reference proteome</keyword>
<dbReference type="EMBL" id="FYEZ01000001">
    <property type="protein sequence ID" value="SNC61279.1"/>
    <property type="molecule type" value="Genomic_DNA"/>
</dbReference>
<dbReference type="RefSeq" id="WP_088817457.1">
    <property type="nucleotide sequence ID" value="NZ_FYEZ01000001.1"/>
</dbReference>
<evidence type="ECO:0000313" key="10">
    <source>
        <dbReference type="Proteomes" id="UP000198122"/>
    </source>
</evidence>
<feature type="region of interest" description="Disordered" evidence="7">
    <location>
        <begin position="439"/>
        <end position="489"/>
    </location>
</feature>
<evidence type="ECO:0000313" key="9">
    <source>
        <dbReference type="EMBL" id="SNC61279.1"/>
    </source>
</evidence>
<dbReference type="InterPro" id="IPR007156">
    <property type="entry name" value="MamQ_LemA"/>
</dbReference>
<evidence type="ECO:0000256" key="6">
    <source>
        <dbReference type="SAM" id="Coils"/>
    </source>
</evidence>
<evidence type="ECO:0000256" key="7">
    <source>
        <dbReference type="SAM" id="MobiDB-lite"/>
    </source>
</evidence>
<evidence type="ECO:0000256" key="2">
    <source>
        <dbReference type="ARBA" id="ARBA00008854"/>
    </source>
</evidence>
<feature type="compositionally biased region" description="Basic residues" evidence="7">
    <location>
        <begin position="97"/>
        <end position="114"/>
    </location>
</feature>
<keyword evidence="6" id="KW-0175">Coiled coil</keyword>
<protein>
    <submittedName>
        <fullName evidence="9">Uncharacterized conserved protein</fullName>
    </submittedName>
</protein>
<keyword evidence="4 8" id="KW-1133">Transmembrane helix</keyword>
<dbReference type="PANTHER" id="PTHR34478">
    <property type="entry name" value="PROTEIN LEMA"/>
    <property type="match status" value="1"/>
</dbReference>
<organism evidence="9 10">
    <name type="scientific">Kytococcus aerolatus</name>
    <dbReference type="NCBI Taxonomy" id="592308"/>
    <lineage>
        <taxon>Bacteria</taxon>
        <taxon>Bacillati</taxon>
        <taxon>Actinomycetota</taxon>
        <taxon>Actinomycetes</taxon>
        <taxon>Micrococcales</taxon>
        <taxon>Kytococcaceae</taxon>
        <taxon>Kytococcus</taxon>
    </lineage>
</organism>
<dbReference type="InterPro" id="IPR023353">
    <property type="entry name" value="LemA-like_dom_sf"/>
</dbReference>
<evidence type="ECO:0000256" key="1">
    <source>
        <dbReference type="ARBA" id="ARBA00004167"/>
    </source>
</evidence>
<dbReference type="OrthoDB" id="4960523at2"/>
<dbReference type="Pfam" id="PF04011">
    <property type="entry name" value="LemA"/>
    <property type="match status" value="1"/>
</dbReference>
<dbReference type="AlphaFoldDB" id="A0A212T5I6"/>
<evidence type="ECO:0000256" key="5">
    <source>
        <dbReference type="ARBA" id="ARBA00023136"/>
    </source>
</evidence>
<comment type="subcellular location">
    <subcellularLocation>
        <location evidence="1">Membrane</location>
        <topology evidence="1">Single-pass membrane protein</topology>
    </subcellularLocation>
</comment>
<dbReference type="Gene3D" id="1.20.1440.20">
    <property type="entry name" value="LemA-like domain"/>
    <property type="match status" value="1"/>
</dbReference>
<dbReference type="GO" id="GO:0016020">
    <property type="term" value="C:membrane"/>
    <property type="evidence" value="ECO:0007669"/>
    <property type="project" value="UniProtKB-SubCell"/>
</dbReference>
<dbReference type="Proteomes" id="UP000198122">
    <property type="component" value="Unassembled WGS sequence"/>
</dbReference>
<keyword evidence="3 8" id="KW-0812">Transmembrane</keyword>
<feature type="transmembrane region" description="Helical" evidence="8">
    <location>
        <begin position="179"/>
        <end position="196"/>
    </location>
</feature>
<feature type="transmembrane region" description="Helical" evidence="8">
    <location>
        <begin position="202"/>
        <end position="227"/>
    </location>
</feature>
<evidence type="ECO:0000256" key="3">
    <source>
        <dbReference type="ARBA" id="ARBA00022692"/>
    </source>
</evidence>
<reference evidence="9 10" key="1">
    <citation type="submission" date="2017-06" db="EMBL/GenBank/DDBJ databases">
        <authorList>
            <person name="Kim H.J."/>
            <person name="Triplett B.A."/>
        </authorList>
    </citation>
    <scope>NUCLEOTIDE SEQUENCE [LARGE SCALE GENOMIC DNA]</scope>
    <source>
        <strain evidence="9 10">DSM 22179</strain>
    </source>
</reference>
<dbReference type="PANTHER" id="PTHR34478:SF1">
    <property type="entry name" value="PROTEIN LEMA"/>
    <property type="match status" value="1"/>
</dbReference>
<keyword evidence="5 8" id="KW-0472">Membrane</keyword>
<feature type="compositionally biased region" description="Low complexity" evidence="7">
    <location>
        <begin position="439"/>
        <end position="469"/>
    </location>
</feature>
<accession>A0A212T5I6</accession>
<dbReference type="InterPro" id="IPR021484">
    <property type="entry name" value="DUF3137"/>
</dbReference>
<sequence length="489" mass="52684">MGVYNFLVERRNASTEILRGIDALLEQRYDALKAQAQAKLPGALASGEAYASSGYAQNVEMMQRTINELEERLGAARRHYNTAATDYNTARQSFPHAARRAPARRAPARRRPPRSLRGEHPRQAGGLRPGRVPRVSRAPRPTPHRVSVPPFEQLWPGIAPHAEKAAQDAKRLTGWGGSGCWYGLLILAATGLSLLGHELLDLLGGLLGLVGIVGFGWSFITSVAGLWGVKADHQRGVVGPLVDALVQQTHARDVVGGEPVTLQAGYDPRGSIDPWLIAASGIVREPDLFGEDLVHGRFGRTDLAFCDLSWLLPGRSSEAGRTFAKVLQNLPTGAILVFFTADFHKDFTSETYLFSRSTSKVQASSSGGAGALRRILPEEAAGQGLTPLELEGVRFGELFTGWTTDQLEARYLISPQTLEAILTFAEHCGAVEYALSFTGGRPRSSTTTSSSSSRWSSTSTSTPGSGPSTERVGYPVSMSSATLLLRSPR</sequence>
<dbReference type="Pfam" id="PF11335">
    <property type="entry name" value="DUF3137"/>
    <property type="match status" value="1"/>
</dbReference>
<feature type="coiled-coil region" evidence="6">
    <location>
        <begin position="52"/>
        <end position="86"/>
    </location>
</feature>
<evidence type="ECO:0000256" key="4">
    <source>
        <dbReference type="ARBA" id="ARBA00022989"/>
    </source>
</evidence>